<dbReference type="GO" id="GO:0004252">
    <property type="term" value="F:serine-type endopeptidase activity"/>
    <property type="evidence" value="ECO:0007669"/>
    <property type="project" value="TreeGrafter"/>
</dbReference>
<gene>
    <name evidence="4" type="ORF">MOP44_24700</name>
</gene>
<feature type="signal peptide" evidence="2">
    <location>
        <begin position="1"/>
        <end position="20"/>
    </location>
</feature>
<evidence type="ECO:0000256" key="1">
    <source>
        <dbReference type="ARBA" id="ARBA00022801"/>
    </source>
</evidence>
<evidence type="ECO:0000313" key="5">
    <source>
        <dbReference type="Proteomes" id="UP001059380"/>
    </source>
</evidence>
<proteinExistence type="predicted"/>
<dbReference type="InterPro" id="IPR001375">
    <property type="entry name" value="Peptidase_S9_cat"/>
</dbReference>
<dbReference type="PANTHER" id="PTHR42776">
    <property type="entry name" value="SERINE PEPTIDASE S9 FAMILY MEMBER"/>
    <property type="match status" value="1"/>
</dbReference>
<dbReference type="InterPro" id="IPR011042">
    <property type="entry name" value="6-blade_b-propeller_TolB-like"/>
</dbReference>
<keyword evidence="5" id="KW-1185">Reference proteome</keyword>
<keyword evidence="1" id="KW-0378">Hydrolase</keyword>
<feature type="domain" description="Peptidase S9 prolyl oligopeptidase catalytic" evidence="3">
    <location>
        <begin position="431"/>
        <end position="644"/>
    </location>
</feature>
<reference evidence="4" key="1">
    <citation type="submission" date="2021-04" db="EMBL/GenBank/DDBJ databases">
        <title>Phylogenetic analysis of Acidobacteriaceae.</title>
        <authorList>
            <person name="Qiu L."/>
            <person name="Zhang Q."/>
        </authorList>
    </citation>
    <scope>NUCLEOTIDE SEQUENCE</scope>
    <source>
        <strain evidence="4">DSM 25168</strain>
    </source>
</reference>
<evidence type="ECO:0000256" key="2">
    <source>
        <dbReference type="SAM" id="SignalP"/>
    </source>
</evidence>
<dbReference type="Gene3D" id="2.120.10.30">
    <property type="entry name" value="TolB, C-terminal domain"/>
    <property type="match status" value="1"/>
</dbReference>
<dbReference type="Gene3D" id="2.40.360.20">
    <property type="match status" value="1"/>
</dbReference>
<dbReference type="SUPFAM" id="SSF82171">
    <property type="entry name" value="DPP6 N-terminal domain-like"/>
    <property type="match status" value="1"/>
</dbReference>
<dbReference type="AlphaFoldDB" id="A0A9J7BS60"/>
<keyword evidence="2" id="KW-0732">Signal</keyword>
<dbReference type="SUPFAM" id="SSF53474">
    <property type="entry name" value="alpha/beta-Hydrolases"/>
    <property type="match status" value="1"/>
</dbReference>
<evidence type="ECO:0000313" key="4">
    <source>
        <dbReference type="EMBL" id="UWZ83750.1"/>
    </source>
</evidence>
<protein>
    <submittedName>
        <fullName evidence="4">S9 family peptidase</fullName>
    </submittedName>
</protein>
<dbReference type="InterPro" id="IPR021457">
    <property type="entry name" value="DUF3108"/>
</dbReference>
<dbReference type="PANTHER" id="PTHR42776:SF27">
    <property type="entry name" value="DIPEPTIDYL PEPTIDASE FAMILY MEMBER 6"/>
    <property type="match status" value="1"/>
</dbReference>
<dbReference type="Proteomes" id="UP001059380">
    <property type="component" value="Chromosome"/>
</dbReference>
<accession>A0A9J7BS60</accession>
<feature type="chain" id="PRO_5039945287" evidence="2">
    <location>
        <begin position="21"/>
        <end position="892"/>
    </location>
</feature>
<dbReference type="RefSeq" id="WP_260793143.1">
    <property type="nucleotide sequence ID" value="NZ_CP093313.1"/>
</dbReference>
<dbReference type="EMBL" id="CP093313">
    <property type="protein sequence ID" value="UWZ83750.1"/>
    <property type="molecule type" value="Genomic_DNA"/>
</dbReference>
<sequence length="892" mass="97805">MRSLVYGMLGVVLLSGAANAEQKQTAGLPPLIDRSLFFGNPEIAGAQLSPDGQYLAFLKPWKDTRNIYVKRVDEPFEAARLLTTETHRPVAGYLWSRDIKMILYVKDHDGDENFNLYAVDPAGKPDAGKDAPASRDLTGLKGIRIMLYEVPKSEPDVVYIGLNDRDKAWHDLYKLSISTGEKTLLRKNTDRVTGWQFDNKDQLRLATRNAENGDTEILRVDADKFTPIYSCSVFETCNPLHFLPDNSRVYIESNKGSDLISLMLLDPQTGKTEMVESDPLGKVDLGGALFSQANDELIETWYIAAKVKTYFKDKAYGADYRWLEKQYADKDIAVNSSTRDEQRWLVSLHSDREPGIEILFDRKTRKITPQYRIYDKIPRESLAEMKAVTFKSSDGLEIPAYLTLPKGVPAKNLPAIILPHGGPWGRDNWGYNPMVQFLANRGYAVLTPNFRGSTGYGRKFLDGGNMEWGKKMQDDLTWGVKYLVAEGIADPKRVGIMGGSYGGYATLAGVAFTPDVYAAAVDIVGPSNLITLMESIPPYWEAARKTFAVRMGDVSTKEGKALLAAASPLNSADKIRTPLLVVQGANDPRVNRREAEQIVVALRDRGFPVEYLLADDEGHGFARPVNNLAMFMASEKFLAKHLGGRYQEGGGPEETTRLAQLTVDPKTVVVAKMVDAKNIGAPKPVSDLQPGTHHYNVTISMGGQEMKMKVASTITDAGEAWTAMEQAETPQGTMSDETSIAKQSLLVKKQVIKQGPVAIDVSYADDKATGKISMNGQEKPIAADLGGPVFADAAGADDVLACLPLAEGYSTSYRNFDVQTQKVKLLQASVAGSEKVTVPAGTFDTYRVEVTSADGGSDKKTVWIEKTTRKPVKTTAVLPSMGGATMTSELVD</sequence>
<name>A0A9J7BS60_9BACT</name>
<dbReference type="Pfam" id="PF00326">
    <property type="entry name" value="Peptidase_S9"/>
    <property type="match status" value="1"/>
</dbReference>
<evidence type="ECO:0000259" key="3">
    <source>
        <dbReference type="Pfam" id="PF00326"/>
    </source>
</evidence>
<dbReference type="GO" id="GO:0006508">
    <property type="term" value="P:proteolysis"/>
    <property type="evidence" value="ECO:0007669"/>
    <property type="project" value="InterPro"/>
</dbReference>
<dbReference type="Pfam" id="PF11306">
    <property type="entry name" value="DUF3108"/>
    <property type="match status" value="1"/>
</dbReference>
<dbReference type="Gene3D" id="3.40.50.1820">
    <property type="entry name" value="alpha/beta hydrolase"/>
    <property type="match status" value="1"/>
</dbReference>
<dbReference type="KEGG" id="orp:MOP44_24700"/>
<organism evidence="4 5">
    <name type="scientific">Occallatibacter riparius</name>
    <dbReference type="NCBI Taxonomy" id="1002689"/>
    <lineage>
        <taxon>Bacteria</taxon>
        <taxon>Pseudomonadati</taxon>
        <taxon>Acidobacteriota</taxon>
        <taxon>Terriglobia</taxon>
        <taxon>Terriglobales</taxon>
        <taxon>Acidobacteriaceae</taxon>
        <taxon>Occallatibacter</taxon>
    </lineage>
</organism>
<dbReference type="InterPro" id="IPR029058">
    <property type="entry name" value="AB_hydrolase_fold"/>
</dbReference>